<dbReference type="Pfam" id="PF08241">
    <property type="entry name" value="Methyltransf_11"/>
    <property type="match status" value="1"/>
</dbReference>
<name>A0A1G2R324_9BACT</name>
<accession>A0A1G2R324</accession>
<reference evidence="2 3" key="1">
    <citation type="journal article" date="2016" name="Nat. Commun.">
        <title>Thousands of microbial genomes shed light on interconnected biogeochemical processes in an aquifer system.</title>
        <authorList>
            <person name="Anantharaman K."/>
            <person name="Brown C.T."/>
            <person name="Hug L.A."/>
            <person name="Sharon I."/>
            <person name="Castelle C.J."/>
            <person name="Probst A.J."/>
            <person name="Thomas B.C."/>
            <person name="Singh A."/>
            <person name="Wilkins M.J."/>
            <person name="Karaoz U."/>
            <person name="Brodie E.L."/>
            <person name="Williams K.H."/>
            <person name="Hubbard S.S."/>
            <person name="Banfield J.F."/>
        </authorList>
    </citation>
    <scope>NUCLEOTIDE SEQUENCE [LARGE SCALE GENOMIC DNA]</scope>
</reference>
<dbReference type="STRING" id="1802451.A3C82_00275"/>
<dbReference type="GO" id="GO:0008757">
    <property type="term" value="F:S-adenosylmethionine-dependent methyltransferase activity"/>
    <property type="evidence" value="ECO:0007669"/>
    <property type="project" value="InterPro"/>
</dbReference>
<dbReference type="SUPFAM" id="SSF53335">
    <property type="entry name" value="S-adenosyl-L-methionine-dependent methyltransferases"/>
    <property type="match status" value="1"/>
</dbReference>
<protein>
    <recommendedName>
        <fullName evidence="1">Methyltransferase type 11 domain-containing protein</fullName>
    </recommendedName>
</protein>
<organism evidence="2 3">
    <name type="scientific">Candidatus Wildermuthbacteria bacterium RIFCSPHIGHO2_02_FULL_47_12</name>
    <dbReference type="NCBI Taxonomy" id="1802451"/>
    <lineage>
        <taxon>Bacteria</taxon>
        <taxon>Candidatus Wildermuthiibacteriota</taxon>
    </lineage>
</organism>
<dbReference type="CDD" id="cd02440">
    <property type="entry name" value="AdoMet_MTases"/>
    <property type="match status" value="1"/>
</dbReference>
<feature type="domain" description="Methyltransferase type 11" evidence="1">
    <location>
        <begin position="37"/>
        <end position="115"/>
    </location>
</feature>
<sequence length="198" mass="22763">MRIPLLEDVLDFGGRTWWAPFMAREIGKFVAQGDQVLDIGAGGGWIGKRLSDSMGAKVTLLDVADMNRTNLELKVYDGKNIPFPNASFDTCLLVFVLHHCEDPMRVLAEAARVSRRRLVIFEDTFRNPVEKFLAGLNDWIANSPFFLTNPFCMNMPFHYRRVEEWEDIFKKLSLKVACKKETKHSITRHVLFVLEKQA</sequence>
<evidence type="ECO:0000313" key="3">
    <source>
        <dbReference type="Proteomes" id="UP000176901"/>
    </source>
</evidence>
<dbReference type="Proteomes" id="UP000176901">
    <property type="component" value="Unassembled WGS sequence"/>
</dbReference>
<dbReference type="InterPro" id="IPR013216">
    <property type="entry name" value="Methyltransf_11"/>
</dbReference>
<dbReference type="EMBL" id="MHTW01000015">
    <property type="protein sequence ID" value="OHA67284.1"/>
    <property type="molecule type" value="Genomic_DNA"/>
</dbReference>
<gene>
    <name evidence="2" type="ORF">A3C82_00275</name>
</gene>
<comment type="caution">
    <text evidence="2">The sequence shown here is derived from an EMBL/GenBank/DDBJ whole genome shotgun (WGS) entry which is preliminary data.</text>
</comment>
<dbReference type="AlphaFoldDB" id="A0A1G2R324"/>
<dbReference type="Gene3D" id="3.40.50.150">
    <property type="entry name" value="Vaccinia Virus protein VP39"/>
    <property type="match status" value="1"/>
</dbReference>
<evidence type="ECO:0000313" key="2">
    <source>
        <dbReference type="EMBL" id="OHA67284.1"/>
    </source>
</evidence>
<dbReference type="InterPro" id="IPR029063">
    <property type="entry name" value="SAM-dependent_MTases_sf"/>
</dbReference>
<evidence type="ECO:0000259" key="1">
    <source>
        <dbReference type="Pfam" id="PF08241"/>
    </source>
</evidence>
<proteinExistence type="predicted"/>